<protein>
    <submittedName>
        <fullName evidence="1">Uncharacterized protein</fullName>
    </submittedName>
</protein>
<dbReference type="AlphaFoldDB" id="A0A1F8AUV7"/>
<gene>
    <name evidence="1" type="ORF">A3E44_01230</name>
</gene>
<reference evidence="1 2" key="1">
    <citation type="journal article" date="2016" name="Nat. Commun.">
        <title>Thousands of microbial genomes shed light on interconnected biogeochemical processes in an aquifer system.</title>
        <authorList>
            <person name="Anantharaman K."/>
            <person name="Brown C.T."/>
            <person name="Hug L.A."/>
            <person name="Sharon I."/>
            <person name="Castelle C.J."/>
            <person name="Probst A.J."/>
            <person name="Thomas B.C."/>
            <person name="Singh A."/>
            <person name="Wilkins M.J."/>
            <person name="Karaoz U."/>
            <person name="Brodie E.L."/>
            <person name="Williams K.H."/>
            <person name="Hubbard S.S."/>
            <person name="Banfield J.F."/>
        </authorList>
    </citation>
    <scope>NUCLEOTIDE SEQUENCE [LARGE SCALE GENOMIC DNA]</scope>
</reference>
<evidence type="ECO:0000313" key="1">
    <source>
        <dbReference type="EMBL" id="OGM55527.1"/>
    </source>
</evidence>
<name>A0A1F8AUV7_9BACT</name>
<accession>A0A1F8AUV7</accession>
<sequence>MSEQPINALQVLATEWQGSKQINIASRCFNEDSKLTFDRETGKIEVETTLREGFVEGGQRVRMVLSTPTVVPIVPDSETIGYL</sequence>
<organism evidence="1 2">
    <name type="scientific">Candidatus Woesebacteria bacterium RIFCSPHIGHO2_12_FULL_41_24</name>
    <dbReference type="NCBI Taxonomy" id="1802510"/>
    <lineage>
        <taxon>Bacteria</taxon>
        <taxon>Candidatus Woeseibacteriota</taxon>
    </lineage>
</organism>
<proteinExistence type="predicted"/>
<dbReference type="Proteomes" id="UP000178603">
    <property type="component" value="Unassembled WGS sequence"/>
</dbReference>
<comment type="caution">
    <text evidence="1">The sequence shown here is derived from an EMBL/GenBank/DDBJ whole genome shotgun (WGS) entry which is preliminary data.</text>
</comment>
<evidence type="ECO:0000313" key="2">
    <source>
        <dbReference type="Proteomes" id="UP000178603"/>
    </source>
</evidence>
<dbReference type="EMBL" id="MGGW01000002">
    <property type="protein sequence ID" value="OGM55527.1"/>
    <property type="molecule type" value="Genomic_DNA"/>
</dbReference>